<accession>A0A4Y7XAH8</accession>
<organism evidence="1 2">
    <name type="scientific">Alkanindiges illinoisensis</name>
    <dbReference type="NCBI Taxonomy" id="197183"/>
    <lineage>
        <taxon>Bacteria</taxon>
        <taxon>Pseudomonadati</taxon>
        <taxon>Pseudomonadota</taxon>
        <taxon>Gammaproteobacteria</taxon>
        <taxon>Moraxellales</taxon>
        <taxon>Moraxellaceae</taxon>
        <taxon>Alkanindiges</taxon>
    </lineage>
</organism>
<dbReference type="Proteomes" id="UP000297834">
    <property type="component" value="Unassembled WGS sequence"/>
</dbReference>
<protein>
    <submittedName>
        <fullName evidence="1">DUF1963 domain-containing protein</fullName>
    </submittedName>
</protein>
<dbReference type="OrthoDB" id="4929513at2"/>
<dbReference type="Gene3D" id="2.30.320.10">
    <property type="entry name" value="YwqG-like"/>
    <property type="match status" value="1"/>
</dbReference>
<sequence>MHAHLPSINLDALPKILKPLEQGLQNSLKPYLALEAELASQLSLWQSKFGSLPYFPKDQAYPVDSEGTPLILLAQFNFAELPALENFPEQGILQFYIAADDDLYGADFDQPFNQDGFQVLYFENVIADESQLISDFSFLPQQEDRLTPFTKQYSLHATLKQAPVSLSDFSFARFMQREPYGGDDADQFYETYHDHFGSTGHKLGGYPFFTQADPRQYDENIQDYVLLFQMDSDYDYQDGEQGKDIMWGDVGVANFFIRPEDLKNKDFSKVLYNWDCS</sequence>
<name>A0A4Y7XAH8_9GAMM</name>
<dbReference type="InterPro" id="IPR015315">
    <property type="entry name" value="DUF1963"/>
</dbReference>
<comment type="caution">
    <text evidence="1">The sequence shown here is derived from an EMBL/GenBank/DDBJ whole genome shotgun (WGS) entry which is preliminary data.</text>
</comment>
<dbReference type="EMBL" id="SNTY01000047">
    <property type="protein sequence ID" value="TEU24958.1"/>
    <property type="molecule type" value="Genomic_DNA"/>
</dbReference>
<dbReference type="RefSeq" id="WP_134244874.1">
    <property type="nucleotide sequence ID" value="NZ_SNTY01000047.1"/>
</dbReference>
<dbReference type="PANTHER" id="PTHR36436:SF6">
    <property type="entry name" value="SLL5081 PROTEIN"/>
    <property type="match status" value="1"/>
</dbReference>
<proteinExistence type="predicted"/>
<dbReference type="SUPFAM" id="SSF103032">
    <property type="entry name" value="Hypothetical protein YwqG"/>
    <property type="match status" value="1"/>
</dbReference>
<evidence type="ECO:0000313" key="2">
    <source>
        <dbReference type="Proteomes" id="UP000297834"/>
    </source>
</evidence>
<reference evidence="1 2" key="1">
    <citation type="submission" date="2019-03" db="EMBL/GenBank/DDBJ databases">
        <title>Alkanindiges illinoisensis: a potential pathogenic isolated from ascites of a gastric cancer patient with abdominal metastasis.</title>
        <authorList>
            <person name="Hu X."/>
            <person name="Yang B."/>
            <person name="Yan X."/>
            <person name="Lin L."/>
            <person name="Zhao H."/>
            <person name="Zhou F."/>
            <person name="Su B."/>
            <person name="Chen J."/>
            <person name="Rui Y."/>
            <person name="Wang Q."/>
            <person name="Zheng L."/>
        </authorList>
    </citation>
    <scope>NUCLEOTIDE SEQUENCE [LARGE SCALE GENOMIC DNA]</scope>
    <source>
        <strain evidence="1 2">NFYY 23406</strain>
    </source>
</reference>
<evidence type="ECO:0000313" key="1">
    <source>
        <dbReference type="EMBL" id="TEU24958.1"/>
    </source>
</evidence>
<dbReference type="PANTHER" id="PTHR36436">
    <property type="entry name" value="SLL5081 PROTEIN"/>
    <property type="match status" value="1"/>
</dbReference>
<dbReference type="AlphaFoldDB" id="A0A4Y7XAH8"/>
<keyword evidence="2" id="KW-1185">Reference proteome</keyword>
<dbReference type="InterPro" id="IPR035948">
    <property type="entry name" value="YwqG-like_sf"/>
</dbReference>
<dbReference type="Pfam" id="PF09234">
    <property type="entry name" value="DUF1963"/>
    <property type="match status" value="1"/>
</dbReference>
<gene>
    <name evidence="1" type="ORF">E2B99_10355</name>
</gene>